<dbReference type="EMBL" id="KE525342">
    <property type="protein sequence ID" value="KFB48889.1"/>
    <property type="molecule type" value="Genomic_DNA"/>
</dbReference>
<evidence type="ECO:0000256" key="1">
    <source>
        <dbReference type="SAM" id="MobiDB-lite"/>
    </source>
</evidence>
<evidence type="ECO:0000313" key="4">
    <source>
        <dbReference type="Proteomes" id="UP000030765"/>
    </source>
</evidence>
<feature type="compositionally biased region" description="Low complexity" evidence="1">
    <location>
        <begin position="9"/>
        <end position="19"/>
    </location>
</feature>
<dbReference type="VEuPathDB" id="VectorBase:ASIC017152"/>
<evidence type="ECO:0000313" key="2">
    <source>
        <dbReference type="EMBL" id="KFB48889.1"/>
    </source>
</evidence>
<reference evidence="3" key="2">
    <citation type="submission" date="2020-05" db="UniProtKB">
        <authorList>
            <consortium name="EnsemblMetazoa"/>
        </authorList>
    </citation>
    <scope>IDENTIFICATION</scope>
</reference>
<dbReference type="EMBL" id="ATLV01023319">
    <property type="status" value="NOT_ANNOTATED_CDS"/>
    <property type="molecule type" value="Genomic_DNA"/>
</dbReference>
<dbReference type="Proteomes" id="UP000030765">
    <property type="component" value="Unassembled WGS sequence"/>
</dbReference>
<accession>A0A084WF95</accession>
<reference evidence="2 4" key="1">
    <citation type="journal article" date="2014" name="BMC Genomics">
        <title>Genome sequence of Anopheles sinensis provides insight into genetics basis of mosquito competence for malaria parasites.</title>
        <authorList>
            <person name="Zhou D."/>
            <person name="Zhang D."/>
            <person name="Ding G."/>
            <person name="Shi L."/>
            <person name="Hou Q."/>
            <person name="Ye Y."/>
            <person name="Xu Y."/>
            <person name="Zhou H."/>
            <person name="Xiong C."/>
            <person name="Li S."/>
            <person name="Yu J."/>
            <person name="Hong S."/>
            <person name="Yu X."/>
            <person name="Zou P."/>
            <person name="Chen C."/>
            <person name="Chang X."/>
            <person name="Wang W."/>
            <person name="Lv Y."/>
            <person name="Sun Y."/>
            <person name="Ma L."/>
            <person name="Shen B."/>
            <person name="Zhu C."/>
        </authorList>
    </citation>
    <scope>NUCLEOTIDE SEQUENCE [LARGE SCALE GENOMIC DNA]</scope>
</reference>
<dbReference type="AlphaFoldDB" id="A0A084WF95"/>
<protein>
    <submittedName>
        <fullName evidence="2 3">Uncharacterized protein</fullName>
    </submittedName>
</protein>
<keyword evidence="4" id="KW-1185">Reference proteome</keyword>
<proteinExistence type="predicted"/>
<dbReference type="EnsemblMetazoa" id="ASIC017152-RA">
    <property type="protein sequence ID" value="ASIC017152-PA"/>
    <property type="gene ID" value="ASIC017152"/>
</dbReference>
<feature type="region of interest" description="Disordered" evidence="1">
    <location>
        <begin position="1"/>
        <end position="39"/>
    </location>
</feature>
<gene>
    <name evidence="2" type="ORF">ZHAS_00017152</name>
</gene>
<evidence type="ECO:0000313" key="3">
    <source>
        <dbReference type="EnsemblMetazoa" id="ASIC017152-PA"/>
    </source>
</evidence>
<sequence length="88" mass="9224">MLGFRVVFSHSSSSGSFPSEGKTPESPGGGGGCGKQRKCISRGDVARDRTYCFTDSSVITADSSSALTVTRERIIGIEQHMPPGSPDT</sequence>
<name>A0A084WF95_ANOSI</name>
<organism evidence="2">
    <name type="scientific">Anopheles sinensis</name>
    <name type="common">Mosquito</name>
    <dbReference type="NCBI Taxonomy" id="74873"/>
    <lineage>
        <taxon>Eukaryota</taxon>
        <taxon>Metazoa</taxon>
        <taxon>Ecdysozoa</taxon>
        <taxon>Arthropoda</taxon>
        <taxon>Hexapoda</taxon>
        <taxon>Insecta</taxon>
        <taxon>Pterygota</taxon>
        <taxon>Neoptera</taxon>
        <taxon>Endopterygota</taxon>
        <taxon>Diptera</taxon>
        <taxon>Nematocera</taxon>
        <taxon>Culicoidea</taxon>
        <taxon>Culicidae</taxon>
        <taxon>Anophelinae</taxon>
        <taxon>Anopheles</taxon>
    </lineage>
</organism>